<dbReference type="AlphaFoldDB" id="A0AAE2UUA9"/>
<dbReference type="GO" id="GO:0016646">
    <property type="term" value="F:oxidoreductase activity, acting on the CH-NH group of donors, NAD or NADP as acceptor"/>
    <property type="evidence" value="ECO:0007669"/>
    <property type="project" value="TreeGrafter"/>
</dbReference>
<evidence type="ECO:0000313" key="2">
    <source>
        <dbReference type="EMBL" id="MBF2718218.1"/>
    </source>
</evidence>
<feature type="domain" description="NAD(P)-binding" evidence="1">
    <location>
        <begin position="7"/>
        <end position="158"/>
    </location>
</feature>
<evidence type="ECO:0000313" key="3">
    <source>
        <dbReference type="Proteomes" id="UP000655037"/>
    </source>
</evidence>
<dbReference type="PANTHER" id="PTHR43355:SF7">
    <property type="entry name" value="NAD(P)-BINDING DOMAIN-CONTAINING PROTEIN"/>
    <property type="match status" value="1"/>
</dbReference>
<dbReference type="PANTHER" id="PTHR43355">
    <property type="entry name" value="FLAVIN REDUCTASE (NADPH)"/>
    <property type="match status" value="1"/>
</dbReference>
<dbReference type="Gene3D" id="3.40.50.720">
    <property type="entry name" value="NAD(P)-binding Rossmann-like Domain"/>
    <property type="match status" value="1"/>
</dbReference>
<gene>
    <name evidence="2" type="ORF">IEI95_028895</name>
</gene>
<dbReference type="Pfam" id="PF13460">
    <property type="entry name" value="NAD_binding_10"/>
    <property type="match status" value="1"/>
</dbReference>
<proteinExistence type="predicted"/>
<protein>
    <submittedName>
        <fullName evidence="2">SDR family oxidoreductase</fullName>
    </submittedName>
</protein>
<sequence length="254" mass="27735">MKVIILGAAGNLGRRLVSRGLANGHDVTAFVRDRTRFEQAWGLPEPWPFKVVVGDATDSTGLHQAILGHDALVNAAGNVTEGESFASLVSAVVNVGEQALPAPHRMWFLAGAALLNVPHTERVGVALPGVPPIYRWHEVNWRRLERSRADWSLMCPGPMIASFPGLPRPDLRVSLDELPYPVGRWTRWVPGLVLALMMKARLPELIVSYEDVAELLMSNLQSGGVTSRRRVGVALPEGERGFKHGWVPGQRGTA</sequence>
<reference evidence="2" key="1">
    <citation type="submission" date="2020-11" db="EMBL/GenBank/DDBJ databases">
        <title>Agrobacterium vitis strain K377 genome.</title>
        <authorList>
            <person name="Xi H."/>
        </authorList>
    </citation>
    <scope>NUCLEOTIDE SEQUENCE</scope>
    <source>
        <strain evidence="2">K377</strain>
    </source>
</reference>
<dbReference type="InterPro" id="IPR036291">
    <property type="entry name" value="NAD(P)-bd_dom_sf"/>
</dbReference>
<name>A0AAE2UUA9_AGRVI</name>
<evidence type="ECO:0000259" key="1">
    <source>
        <dbReference type="Pfam" id="PF13460"/>
    </source>
</evidence>
<dbReference type="InterPro" id="IPR051606">
    <property type="entry name" value="Polyketide_Oxido-like"/>
</dbReference>
<organism evidence="2 3">
    <name type="scientific">Agrobacterium vitis</name>
    <name type="common">Rhizobium vitis</name>
    <dbReference type="NCBI Taxonomy" id="373"/>
    <lineage>
        <taxon>Bacteria</taxon>
        <taxon>Pseudomonadati</taxon>
        <taxon>Pseudomonadota</taxon>
        <taxon>Alphaproteobacteria</taxon>
        <taxon>Hyphomicrobiales</taxon>
        <taxon>Rhizobiaceae</taxon>
        <taxon>Rhizobium/Agrobacterium group</taxon>
        <taxon>Agrobacterium</taxon>
    </lineage>
</organism>
<dbReference type="SUPFAM" id="SSF51735">
    <property type="entry name" value="NAD(P)-binding Rossmann-fold domains"/>
    <property type="match status" value="1"/>
</dbReference>
<dbReference type="InterPro" id="IPR016040">
    <property type="entry name" value="NAD(P)-bd_dom"/>
</dbReference>
<dbReference type="EMBL" id="JACXXJ020000006">
    <property type="protein sequence ID" value="MBF2718218.1"/>
    <property type="molecule type" value="Genomic_DNA"/>
</dbReference>
<dbReference type="RefSeq" id="WP_156536611.1">
    <property type="nucleotide sequence ID" value="NZ_JACXXJ020000006.1"/>
</dbReference>
<dbReference type="Proteomes" id="UP000655037">
    <property type="component" value="Unassembled WGS sequence"/>
</dbReference>
<accession>A0AAE2UUA9</accession>
<comment type="caution">
    <text evidence="2">The sequence shown here is derived from an EMBL/GenBank/DDBJ whole genome shotgun (WGS) entry which is preliminary data.</text>
</comment>